<dbReference type="Pfam" id="PF14543">
    <property type="entry name" value="TAXi_N"/>
    <property type="match status" value="1"/>
</dbReference>
<dbReference type="GO" id="GO:0006508">
    <property type="term" value="P:proteolysis"/>
    <property type="evidence" value="ECO:0007669"/>
    <property type="project" value="UniProtKB-KW"/>
</dbReference>
<dbReference type="PROSITE" id="PS51767">
    <property type="entry name" value="PEPTIDASE_A1"/>
    <property type="match status" value="1"/>
</dbReference>
<evidence type="ECO:0000256" key="3">
    <source>
        <dbReference type="ARBA" id="ARBA00022670"/>
    </source>
</evidence>
<keyword evidence="6" id="KW-0378">Hydrolase</keyword>
<dbReference type="CDD" id="cd05471">
    <property type="entry name" value="pepsin_like"/>
    <property type="match status" value="1"/>
</dbReference>
<evidence type="ECO:0000256" key="10">
    <source>
        <dbReference type="SAM" id="Phobius"/>
    </source>
</evidence>
<dbReference type="InterPro" id="IPR032861">
    <property type="entry name" value="TAXi_N"/>
</dbReference>
<dbReference type="GO" id="GO:0016020">
    <property type="term" value="C:membrane"/>
    <property type="evidence" value="ECO:0007669"/>
    <property type="project" value="UniProtKB-SubCell"/>
</dbReference>
<comment type="similarity">
    <text evidence="2">Belongs to the peptidase A1 family.</text>
</comment>
<dbReference type="InterPro" id="IPR033121">
    <property type="entry name" value="PEPTIDASE_A1"/>
</dbReference>
<feature type="region of interest" description="Disordered" evidence="9">
    <location>
        <begin position="105"/>
        <end position="184"/>
    </location>
</feature>
<evidence type="ECO:0000256" key="1">
    <source>
        <dbReference type="ARBA" id="ARBA00004370"/>
    </source>
</evidence>
<dbReference type="PANTHER" id="PTHR13683:SF375">
    <property type="entry name" value="PEPTIDASE A1 DOMAIN-CONTAINING PROTEIN"/>
    <property type="match status" value="1"/>
</dbReference>
<dbReference type="PaxDb" id="3218-PP1S11_46V6.1"/>
<name>A0A2K1JUI0_PHYPA</name>
<reference evidence="13" key="3">
    <citation type="submission" date="2020-12" db="UniProtKB">
        <authorList>
            <consortium name="EnsemblPlants"/>
        </authorList>
    </citation>
    <scope>IDENTIFICATION</scope>
</reference>
<evidence type="ECO:0000313" key="14">
    <source>
        <dbReference type="Proteomes" id="UP000006727"/>
    </source>
</evidence>
<keyword evidence="5" id="KW-0732">Signal</keyword>
<keyword evidence="3" id="KW-0645">Protease</keyword>
<feature type="transmembrane region" description="Helical" evidence="10">
    <location>
        <begin position="35"/>
        <end position="54"/>
    </location>
</feature>
<keyword evidence="7 10" id="KW-1133">Transmembrane helix</keyword>
<dbReference type="InParanoid" id="A0A2K1JUI0"/>
<organism evidence="12">
    <name type="scientific">Physcomitrium patens</name>
    <name type="common">Spreading-leaved earth moss</name>
    <name type="synonym">Physcomitrella patens</name>
    <dbReference type="NCBI Taxonomy" id="3218"/>
    <lineage>
        <taxon>Eukaryota</taxon>
        <taxon>Viridiplantae</taxon>
        <taxon>Streptophyta</taxon>
        <taxon>Embryophyta</taxon>
        <taxon>Bryophyta</taxon>
        <taxon>Bryophytina</taxon>
        <taxon>Bryopsida</taxon>
        <taxon>Funariidae</taxon>
        <taxon>Funariales</taxon>
        <taxon>Funariaceae</taxon>
        <taxon>Physcomitrium</taxon>
    </lineage>
</organism>
<dbReference type="Gene3D" id="2.40.70.10">
    <property type="entry name" value="Acid Proteases"/>
    <property type="match status" value="1"/>
</dbReference>
<dbReference type="EMBL" id="ABEU02000011">
    <property type="protein sequence ID" value="PNR45166.1"/>
    <property type="molecule type" value="Genomic_DNA"/>
</dbReference>
<dbReference type="STRING" id="3218.A0A2K1JUI0"/>
<dbReference type="GO" id="GO:0004190">
    <property type="term" value="F:aspartic-type endopeptidase activity"/>
    <property type="evidence" value="ECO:0007669"/>
    <property type="project" value="InterPro"/>
</dbReference>
<reference evidence="12 14" key="1">
    <citation type="journal article" date="2008" name="Science">
        <title>The Physcomitrella genome reveals evolutionary insights into the conquest of land by plants.</title>
        <authorList>
            <person name="Rensing S."/>
            <person name="Lang D."/>
            <person name="Zimmer A."/>
            <person name="Terry A."/>
            <person name="Salamov A."/>
            <person name="Shapiro H."/>
            <person name="Nishiyama T."/>
            <person name="Perroud P.-F."/>
            <person name="Lindquist E."/>
            <person name="Kamisugi Y."/>
            <person name="Tanahashi T."/>
            <person name="Sakakibara K."/>
            <person name="Fujita T."/>
            <person name="Oishi K."/>
            <person name="Shin-I T."/>
            <person name="Kuroki Y."/>
            <person name="Toyoda A."/>
            <person name="Suzuki Y."/>
            <person name="Hashimoto A."/>
            <person name="Yamaguchi K."/>
            <person name="Sugano A."/>
            <person name="Kohara Y."/>
            <person name="Fujiyama A."/>
            <person name="Anterola A."/>
            <person name="Aoki S."/>
            <person name="Ashton N."/>
            <person name="Barbazuk W.B."/>
            <person name="Barker E."/>
            <person name="Bennetzen J."/>
            <person name="Bezanilla M."/>
            <person name="Blankenship R."/>
            <person name="Cho S.H."/>
            <person name="Dutcher S."/>
            <person name="Estelle M."/>
            <person name="Fawcett J.A."/>
            <person name="Gundlach H."/>
            <person name="Hanada K."/>
            <person name="Heyl A."/>
            <person name="Hicks K.A."/>
            <person name="Hugh J."/>
            <person name="Lohr M."/>
            <person name="Mayer K."/>
            <person name="Melkozernov A."/>
            <person name="Murata T."/>
            <person name="Nelson D."/>
            <person name="Pils B."/>
            <person name="Prigge M."/>
            <person name="Reiss B."/>
            <person name="Renner T."/>
            <person name="Rombauts S."/>
            <person name="Rushton P."/>
            <person name="Sanderfoot A."/>
            <person name="Schween G."/>
            <person name="Shiu S.-H."/>
            <person name="Stueber K."/>
            <person name="Theodoulou F.L."/>
            <person name="Tu H."/>
            <person name="Van de Peer Y."/>
            <person name="Verrier P.J."/>
            <person name="Waters E."/>
            <person name="Wood A."/>
            <person name="Yang L."/>
            <person name="Cove D."/>
            <person name="Cuming A."/>
            <person name="Hasebe M."/>
            <person name="Lucas S."/>
            <person name="Mishler D.B."/>
            <person name="Reski R."/>
            <person name="Grigoriev I."/>
            <person name="Quatrano R.S."/>
            <person name="Boore J.L."/>
        </authorList>
    </citation>
    <scope>NUCLEOTIDE SEQUENCE [LARGE SCALE GENOMIC DNA]</scope>
    <source>
        <strain evidence="13 14">cv. Gransden 2004</strain>
    </source>
</reference>
<dbReference type="Gramene" id="Pp3c11_12190V3.1">
    <property type="protein sequence ID" value="Pp3c11_12190V3.1"/>
    <property type="gene ID" value="Pp3c11_12190"/>
</dbReference>
<evidence type="ECO:0000256" key="4">
    <source>
        <dbReference type="ARBA" id="ARBA00022692"/>
    </source>
</evidence>
<evidence type="ECO:0000256" key="6">
    <source>
        <dbReference type="ARBA" id="ARBA00022801"/>
    </source>
</evidence>
<protein>
    <recommendedName>
        <fullName evidence="11">Peptidase A1 domain-containing protein</fullName>
    </recommendedName>
</protein>
<keyword evidence="14" id="KW-1185">Reference proteome</keyword>
<dbReference type="PANTHER" id="PTHR13683">
    <property type="entry name" value="ASPARTYL PROTEASES"/>
    <property type="match status" value="1"/>
</dbReference>
<feature type="domain" description="Peptidase A1" evidence="11">
    <location>
        <begin position="205"/>
        <end position="507"/>
    </location>
</feature>
<dbReference type="AlphaFoldDB" id="A0A2K1JUI0"/>
<comment type="subcellular location">
    <subcellularLocation>
        <location evidence="1">Membrane</location>
    </subcellularLocation>
</comment>
<evidence type="ECO:0000256" key="8">
    <source>
        <dbReference type="ARBA" id="ARBA00023136"/>
    </source>
</evidence>
<sequence>MHHRNLRARRRQQEDEANECSALESGHQHCTRSPIFFILCVLLSIVSWNMLRFWSPLFNKQQQVQMQASTNQIRAVVFELFRASNRTYAHRNLLRRRTRQRRHLLKSTSQEIYPDEDEREECPFNEPEVDETPPLGSESSAHRMARSGRKGNKGNKPDKPKRSSSSRITYDGPEPRQRTAHGTLGQWQVLGGDRISDLDIHPFFVKVPIGLGKERQEYYMHIDTGSGISWVNCKGRGPITTEGPHGLFKPKADSYVNCKKQEEFCKGFQDGEEHRCDKKHHFRCIFDTQYGDGLIIEGYIVMIDLIFDLSDGSESQADVAFGCADKVNDEETKKLGQNTALTDGLIGLGPHPGSWLHQLNMLGYISEYVIAICFEPDLGKSRHAAIGPELPEPAGFLSFGNPYSAQAESTIWTANIPSPEEYYDAMYTGRLVSIRYRDIVIQLRGNEKKRKRDHPEGVQMGFDTGSDLTYLTRKTFDAFVTIWWRRTFSGGFRRHDPGVCNFCRGRY</sequence>
<evidence type="ECO:0000256" key="2">
    <source>
        <dbReference type="ARBA" id="ARBA00007447"/>
    </source>
</evidence>
<dbReference type="EnsemblPlants" id="Pp3c11_12190V3.2">
    <property type="protein sequence ID" value="Pp3c11_12190V3.2"/>
    <property type="gene ID" value="Pp3c11_12190"/>
</dbReference>
<dbReference type="Gramene" id="Pp3c11_12190V3.2">
    <property type="protein sequence ID" value="Pp3c11_12190V3.2"/>
    <property type="gene ID" value="Pp3c11_12190"/>
</dbReference>
<dbReference type="InterPro" id="IPR021109">
    <property type="entry name" value="Peptidase_aspartic_dom_sf"/>
</dbReference>
<accession>A0A2K1JUI0</accession>
<dbReference type="SUPFAM" id="SSF50630">
    <property type="entry name" value="Acid proteases"/>
    <property type="match status" value="1"/>
</dbReference>
<dbReference type="EnsemblPlants" id="Pp3c11_12190V3.1">
    <property type="protein sequence ID" value="Pp3c11_12190V3.1"/>
    <property type="gene ID" value="Pp3c11_12190"/>
</dbReference>
<evidence type="ECO:0000259" key="11">
    <source>
        <dbReference type="PROSITE" id="PS51767"/>
    </source>
</evidence>
<evidence type="ECO:0000256" key="5">
    <source>
        <dbReference type="ARBA" id="ARBA00022729"/>
    </source>
</evidence>
<reference evidence="12 14" key="2">
    <citation type="journal article" date="2018" name="Plant J.">
        <title>The Physcomitrella patens chromosome-scale assembly reveals moss genome structure and evolution.</title>
        <authorList>
            <person name="Lang D."/>
            <person name="Ullrich K.K."/>
            <person name="Murat F."/>
            <person name="Fuchs J."/>
            <person name="Jenkins J."/>
            <person name="Haas F.B."/>
            <person name="Piednoel M."/>
            <person name="Gundlach H."/>
            <person name="Van Bel M."/>
            <person name="Meyberg R."/>
            <person name="Vives C."/>
            <person name="Morata J."/>
            <person name="Symeonidi A."/>
            <person name="Hiss M."/>
            <person name="Muchero W."/>
            <person name="Kamisugi Y."/>
            <person name="Saleh O."/>
            <person name="Blanc G."/>
            <person name="Decker E.L."/>
            <person name="van Gessel N."/>
            <person name="Grimwood J."/>
            <person name="Hayes R.D."/>
            <person name="Graham S.W."/>
            <person name="Gunter L.E."/>
            <person name="McDaniel S.F."/>
            <person name="Hoernstein S.N.W."/>
            <person name="Larsson A."/>
            <person name="Li F.W."/>
            <person name="Perroud P.F."/>
            <person name="Phillips J."/>
            <person name="Ranjan P."/>
            <person name="Rokshar D.S."/>
            <person name="Rothfels C.J."/>
            <person name="Schneider L."/>
            <person name="Shu S."/>
            <person name="Stevenson D.W."/>
            <person name="Thummler F."/>
            <person name="Tillich M."/>
            <person name="Villarreal Aguilar J.C."/>
            <person name="Widiez T."/>
            <person name="Wong G.K."/>
            <person name="Wymore A."/>
            <person name="Zhang Y."/>
            <person name="Zimmer A.D."/>
            <person name="Quatrano R.S."/>
            <person name="Mayer K.F.X."/>
            <person name="Goodstein D."/>
            <person name="Casacuberta J.M."/>
            <person name="Vandepoele K."/>
            <person name="Reski R."/>
            <person name="Cuming A.C."/>
            <person name="Tuskan G.A."/>
            <person name="Maumus F."/>
            <person name="Salse J."/>
            <person name="Schmutz J."/>
            <person name="Rensing S.A."/>
        </authorList>
    </citation>
    <scope>NUCLEOTIDE SEQUENCE [LARGE SCALE GENOMIC DNA]</scope>
    <source>
        <strain evidence="13 14">cv. Gransden 2004</strain>
    </source>
</reference>
<dbReference type="InterPro" id="IPR034164">
    <property type="entry name" value="Pepsin-like_dom"/>
</dbReference>
<feature type="compositionally biased region" description="Basic residues" evidence="9">
    <location>
        <begin position="143"/>
        <end position="153"/>
    </location>
</feature>
<evidence type="ECO:0000256" key="9">
    <source>
        <dbReference type="SAM" id="MobiDB-lite"/>
    </source>
</evidence>
<evidence type="ECO:0000313" key="13">
    <source>
        <dbReference type="EnsemblPlants" id="Pp3c11_12190V3.1"/>
    </source>
</evidence>
<evidence type="ECO:0000313" key="12">
    <source>
        <dbReference type="EMBL" id="PNR45166.1"/>
    </source>
</evidence>
<dbReference type="Proteomes" id="UP000006727">
    <property type="component" value="Chromosome 11"/>
</dbReference>
<dbReference type="InterPro" id="IPR001461">
    <property type="entry name" value="Aspartic_peptidase_A1"/>
</dbReference>
<evidence type="ECO:0000256" key="7">
    <source>
        <dbReference type="ARBA" id="ARBA00022989"/>
    </source>
</evidence>
<keyword evidence="4 10" id="KW-0812">Transmembrane</keyword>
<gene>
    <name evidence="12" type="ORF">PHYPA_014937</name>
</gene>
<proteinExistence type="inferred from homology"/>
<keyword evidence="8 10" id="KW-0472">Membrane</keyword>